<evidence type="ECO:0000313" key="2">
    <source>
        <dbReference type="EMBL" id="MCI26257.1"/>
    </source>
</evidence>
<comment type="caution">
    <text evidence="2">The sequence shown here is derived from an EMBL/GenBank/DDBJ whole genome shotgun (WGS) entry which is preliminary data.</text>
</comment>
<dbReference type="AlphaFoldDB" id="A0A392QQJ8"/>
<reference evidence="2 3" key="1">
    <citation type="journal article" date="2018" name="Front. Plant Sci.">
        <title>Red Clover (Trifolium pratense) and Zigzag Clover (T. medium) - A Picture of Genomic Similarities and Differences.</title>
        <authorList>
            <person name="Dluhosova J."/>
            <person name="Istvanek J."/>
            <person name="Nedelnik J."/>
            <person name="Repkova J."/>
        </authorList>
    </citation>
    <scope>NUCLEOTIDE SEQUENCE [LARGE SCALE GENOMIC DNA]</scope>
    <source>
        <strain evidence="3">cv. 10/8</strain>
        <tissue evidence="2">Leaf</tissue>
    </source>
</reference>
<keyword evidence="3" id="KW-1185">Reference proteome</keyword>
<name>A0A392QQJ8_9FABA</name>
<proteinExistence type="predicted"/>
<feature type="compositionally biased region" description="Polar residues" evidence="1">
    <location>
        <begin position="81"/>
        <end position="91"/>
    </location>
</feature>
<sequence>KAPDTTPLASSGKSDGLQGGDNASSIPSTVSGHGISSQSDLERGRPTKRKRRSSSGNSSGGLHTVAENENFPDANFKLSKRLSNIGPTPDQ</sequence>
<protein>
    <submittedName>
        <fullName evidence="2">Sister chromatid cohesion 1 protein 1-like</fullName>
    </submittedName>
</protein>
<evidence type="ECO:0000313" key="3">
    <source>
        <dbReference type="Proteomes" id="UP000265520"/>
    </source>
</evidence>
<dbReference type="Proteomes" id="UP000265520">
    <property type="component" value="Unassembled WGS sequence"/>
</dbReference>
<accession>A0A392QQJ8</accession>
<organism evidence="2 3">
    <name type="scientific">Trifolium medium</name>
    <dbReference type="NCBI Taxonomy" id="97028"/>
    <lineage>
        <taxon>Eukaryota</taxon>
        <taxon>Viridiplantae</taxon>
        <taxon>Streptophyta</taxon>
        <taxon>Embryophyta</taxon>
        <taxon>Tracheophyta</taxon>
        <taxon>Spermatophyta</taxon>
        <taxon>Magnoliopsida</taxon>
        <taxon>eudicotyledons</taxon>
        <taxon>Gunneridae</taxon>
        <taxon>Pentapetalae</taxon>
        <taxon>rosids</taxon>
        <taxon>fabids</taxon>
        <taxon>Fabales</taxon>
        <taxon>Fabaceae</taxon>
        <taxon>Papilionoideae</taxon>
        <taxon>50 kb inversion clade</taxon>
        <taxon>NPAAA clade</taxon>
        <taxon>Hologalegina</taxon>
        <taxon>IRL clade</taxon>
        <taxon>Trifolieae</taxon>
        <taxon>Trifolium</taxon>
    </lineage>
</organism>
<feature type="region of interest" description="Disordered" evidence="1">
    <location>
        <begin position="1"/>
        <end position="91"/>
    </location>
</feature>
<feature type="compositionally biased region" description="Polar residues" evidence="1">
    <location>
        <begin position="21"/>
        <end position="39"/>
    </location>
</feature>
<dbReference type="EMBL" id="LXQA010152153">
    <property type="protein sequence ID" value="MCI26257.1"/>
    <property type="molecule type" value="Genomic_DNA"/>
</dbReference>
<feature type="non-terminal residue" evidence="2">
    <location>
        <position position="1"/>
    </location>
</feature>
<feature type="non-terminal residue" evidence="2">
    <location>
        <position position="91"/>
    </location>
</feature>
<evidence type="ECO:0000256" key="1">
    <source>
        <dbReference type="SAM" id="MobiDB-lite"/>
    </source>
</evidence>